<evidence type="ECO:0000256" key="3">
    <source>
        <dbReference type="ARBA" id="ARBA00018689"/>
    </source>
</evidence>
<dbReference type="Proteomes" id="UP000696485">
    <property type="component" value="Unassembled WGS sequence"/>
</dbReference>
<keyword evidence="10" id="KW-1185">Reference proteome</keyword>
<dbReference type="AlphaFoldDB" id="A0A9P5SL15"/>
<gene>
    <name evidence="9" type="ORF">BG006_004480</name>
</gene>
<feature type="compositionally biased region" description="Low complexity" evidence="8">
    <location>
        <begin position="68"/>
        <end position="77"/>
    </location>
</feature>
<evidence type="ECO:0000256" key="4">
    <source>
        <dbReference type="ARBA" id="ARBA00019827"/>
    </source>
</evidence>
<comment type="similarity">
    <text evidence="2">Belongs to the EFG1 family.</text>
</comment>
<organism evidence="9 10">
    <name type="scientific">Podila minutissima</name>
    <dbReference type="NCBI Taxonomy" id="64525"/>
    <lineage>
        <taxon>Eukaryota</taxon>
        <taxon>Fungi</taxon>
        <taxon>Fungi incertae sedis</taxon>
        <taxon>Mucoromycota</taxon>
        <taxon>Mortierellomycotina</taxon>
        <taxon>Mortierellomycetes</taxon>
        <taxon>Mortierellales</taxon>
        <taxon>Mortierellaceae</taxon>
        <taxon>Podila</taxon>
    </lineage>
</organism>
<dbReference type="GO" id="GO:0000462">
    <property type="term" value="P:maturation of SSU-rRNA from tricistronic rRNA transcript (SSU-rRNA, 5.8S rRNA, LSU-rRNA)"/>
    <property type="evidence" value="ECO:0007669"/>
    <property type="project" value="TreeGrafter"/>
</dbReference>
<evidence type="ECO:0000313" key="9">
    <source>
        <dbReference type="EMBL" id="KAF9332643.1"/>
    </source>
</evidence>
<feature type="region of interest" description="Disordered" evidence="8">
    <location>
        <begin position="59"/>
        <end position="98"/>
    </location>
</feature>
<feature type="region of interest" description="Disordered" evidence="8">
    <location>
        <begin position="173"/>
        <end position="234"/>
    </location>
</feature>
<evidence type="ECO:0000256" key="5">
    <source>
        <dbReference type="ARBA" id="ARBA00022552"/>
    </source>
</evidence>
<feature type="compositionally biased region" description="Acidic residues" evidence="8">
    <location>
        <begin position="209"/>
        <end position="223"/>
    </location>
</feature>
<dbReference type="InterPro" id="IPR019310">
    <property type="entry name" value="Efg1"/>
</dbReference>
<feature type="region of interest" description="Disordered" evidence="8">
    <location>
        <begin position="109"/>
        <end position="128"/>
    </location>
</feature>
<name>A0A9P5SL15_9FUNG</name>
<dbReference type="GO" id="GO:0030688">
    <property type="term" value="C:preribosome, small subunit precursor"/>
    <property type="evidence" value="ECO:0007669"/>
    <property type="project" value="TreeGrafter"/>
</dbReference>
<comment type="caution">
    <text evidence="9">The sequence shown here is derived from an EMBL/GenBank/DDBJ whole genome shotgun (WGS) entry which is preliminary data.</text>
</comment>
<dbReference type="InterPro" id="IPR050786">
    <property type="entry name" value="EFG1_rRNA-proc"/>
</dbReference>
<evidence type="ECO:0000313" key="10">
    <source>
        <dbReference type="Proteomes" id="UP000696485"/>
    </source>
</evidence>
<dbReference type="EMBL" id="JAAAUY010000248">
    <property type="protein sequence ID" value="KAF9332643.1"/>
    <property type="molecule type" value="Genomic_DNA"/>
</dbReference>
<evidence type="ECO:0000256" key="6">
    <source>
        <dbReference type="ARBA" id="ARBA00023054"/>
    </source>
</evidence>
<keyword evidence="6" id="KW-0175">Coiled coil</keyword>
<feature type="compositionally biased region" description="Basic and acidic residues" evidence="8">
    <location>
        <begin position="78"/>
        <end position="90"/>
    </location>
</feature>
<evidence type="ECO:0000256" key="7">
    <source>
        <dbReference type="ARBA" id="ARBA00023242"/>
    </source>
</evidence>
<reference evidence="9" key="1">
    <citation type="journal article" date="2020" name="Fungal Divers.">
        <title>Resolving the Mortierellaceae phylogeny through synthesis of multi-gene phylogenetics and phylogenomics.</title>
        <authorList>
            <person name="Vandepol N."/>
            <person name="Liber J."/>
            <person name="Desiro A."/>
            <person name="Na H."/>
            <person name="Kennedy M."/>
            <person name="Barry K."/>
            <person name="Grigoriev I.V."/>
            <person name="Miller A.N."/>
            <person name="O'Donnell K."/>
            <person name="Stajich J.E."/>
            <person name="Bonito G."/>
        </authorList>
    </citation>
    <scope>NUCLEOTIDE SEQUENCE</scope>
    <source>
        <strain evidence="9">NVP1</strain>
    </source>
</reference>
<dbReference type="GO" id="GO:0005730">
    <property type="term" value="C:nucleolus"/>
    <property type="evidence" value="ECO:0007669"/>
    <property type="project" value="UniProtKB-SubCell"/>
</dbReference>
<proteinExistence type="inferred from homology"/>
<evidence type="ECO:0000256" key="1">
    <source>
        <dbReference type="ARBA" id="ARBA00004604"/>
    </source>
</evidence>
<feature type="compositionally biased region" description="Basic and acidic residues" evidence="8">
    <location>
        <begin position="118"/>
        <end position="128"/>
    </location>
</feature>
<keyword evidence="5" id="KW-0698">rRNA processing</keyword>
<sequence>MQASSEKKKFERKVAPSKAPGRLLKKKLRDLERLLQNKDKLKDLPEEVVQETKNKIEETKRQIAGLGPSASSPAVSAVERKQNKKNEAKAVQKSSNGLKFTELRRAGRKISAYKKQHPKYEESEKESKAVADLELDLLYIKHFPKHEEYISIYPESPLTDSEQIKTQAQIRENIEKALASGEIKKSAGSESGSTSTPSAGEKHPVSNWSDDEDEDEEHEEEENTERSSKKMKTA</sequence>
<evidence type="ECO:0000256" key="8">
    <source>
        <dbReference type="SAM" id="MobiDB-lite"/>
    </source>
</evidence>
<feature type="region of interest" description="Disordered" evidence="8">
    <location>
        <begin position="1"/>
        <end position="25"/>
    </location>
</feature>
<comment type="subcellular location">
    <subcellularLocation>
        <location evidence="1">Nucleus</location>
        <location evidence="1">Nucleolus</location>
    </subcellularLocation>
</comment>
<feature type="compositionally biased region" description="Polar residues" evidence="8">
    <location>
        <begin position="188"/>
        <end position="198"/>
    </location>
</feature>
<evidence type="ECO:0000256" key="2">
    <source>
        <dbReference type="ARBA" id="ARBA00006916"/>
    </source>
</evidence>
<dbReference type="Pfam" id="PF10153">
    <property type="entry name" value="Efg1"/>
    <property type="match status" value="1"/>
</dbReference>
<protein>
    <recommendedName>
        <fullName evidence="3">rRNA-processing protein EFG1</fullName>
    </recommendedName>
    <alternativeName>
        <fullName evidence="4">rRNA-processing protein efg1</fullName>
    </alternativeName>
</protein>
<feature type="compositionally biased region" description="Basic and acidic residues" evidence="8">
    <location>
        <begin position="1"/>
        <end position="14"/>
    </location>
</feature>
<dbReference type="PANTHER" id="PTHR33911:SF1">
    <property type="entry name" value="RRNA-PROCESSING PROTEIN EFG1"/>
    <property type="match status" value="1"/>
</dbReference>
<dbReference type="PANTHER" id="PTHR33911">
    <property type="entry name" value="RRNA-PROCESSING PROTEIN EFG1"/>
    <property type="match status" value="1"/>
</dbReference>
<accession>A0A9P5SL15</accession>
<keyword evidence="7" id="KW-0539">Nucleus</keyword>